<protein>
    <submittedName>
        <fullName evidence="1">Uncharacterized protein</fullName>
    </submittedName>
</protein>
<evidence type="ECO:0000313" key="2">
    <source>
        <dbReference type="Proteomes" id="UP000199361"/>
    </source>
</evidence>
<dbReference type="Proteomes" id="UP000199361">
    <property type="component" value="Unassembled WGS sequence"/>
</dbReference>
<organism evidence="1 2">
    <name type="scientific">Nonomuraea wenchangensis</name>
    <dbReference type="NCBI Taxonomy" id="568860"/>
    <lineage>
        <taxon>Bacteria</taxon>
        <taxon>Bacillati</taxon>
        <taxon>Actinomycetota</taxon>
        <taxon>Actinomycetes</taxon>
        <taxon>Streptosporangiales</taxon>
        <taxon>Streptosporangiaceae</taxon>
        <taxon>Nonomuraea</taxon>
    </lineage>
</organism>
<dbReference type="EMBL" id="FOHX01000003">
    <property type="protein sequence ID" value="SET50336.1"/>
    <property type="molecule type" value="Genomic_DNA"/>
</dbReference>
<evidence type="ECO:0000313" key="1">
    <source>
        <dbReference type="EMBL" id="SET50336.1"/>
    </source>
</evidence>
<dbReference type="RefSeq" id="WP_091079492.1">
    <property type="nucleotide sequence ID" value="NZ_FOHX01000003.1"/>
</dbReference>
<sequence>MTPAELIEKALREHLRLRLGKRALTDAMLDKPIMLSGREAEEGARIALDALAGAGLVVVSAEDLRAYLYRGSDLKREVEAMNRLRAALPEEG</sequence>
<dbReference type="STRING" id="568860.SAMN05421811_103248"/>
<proteinExistence type="predicted"/>
<keyword evidence="2" id="KW-1185">Reference proteome</keyword>
<gene>
    <name evidence="1" type="ORF">SAMN05421811_103248</name>
</gene>
<dbReference type="AlphaFoldDB" id="A0A1I0EXY7"/>
<reference evidence="1 2" key="1">
    <citation type="submission" date="2016-10" db="EMBL/GenBank/DDBJ databases">
        <authorList>
            <person name="de Groot N.N."/>
        </authorList>
    </citation>
    <scope>NUCLEOTIDE SEQUENCE [LARGE SCALE GENOMIC DNA]</scope>
    <source>
        <strain evidence="1 2">CGMCC 4.5598</strain>
    </source>
</reference>
<accession>A0A1I0EXY7</accession>
<name>A0A1I0EXY7_9ACTN</name>